<dbReference type="Proteomes" id="UP000029980">
    <property type="component" value="Chromosome"/>
</dbReference>
<name>A0A097QWN7_9EURY</name>
<sequence length="712" mass="78556">MRKVLIPLILLIFAGNVLAYPVELGLDEVLLVDDSVVTFDPSPSGDRIYLRVEGPTGSNSSVLGFGESLFFNGVNYTVGRFDPTTKKLVLHLSGNYSRLEIVKKEDFSVRVVESFDTYTRLSVRWDGYYGINDTLRVYSNGLLVKELSVSLKRGDEVSFKVKTPPSGILVLSIGELTKNVVIEDIEKQVEITSIRRDEKLHVTLLNHGDDVNATVMLTAGGLTLEKKEVHLERGEQKEVTFDRNPLQGAVVVDYGAVAQETFYFQPPDISLVSYSFDGETLRIRLKNDGGHFHGKVSVMSNSVIVGSPLYLDISLREGEEREVAFNLTEDVDYATVVISSADFTTSVPLMLERGLGVRFVNDYARTYLGGSATYSLVVTGKGRVELGVAGLPDSVRYAFYYGQNEVRTLNVEGSVQLTLVVSLPSFPSGFRVEAPLKFNATVNGEGYSLTLEVSGAGRLPVYGDNWLAKSNFTSEVHYLGLPYHVVWRDVTPPYIFENVTGEKIAFLYGRYVRQGEDLKLHVLSPYGDILHTSSSPEGRPDFVIFNESEFMLMVEGKGFFDSVLLVARYMEEPENVTLELERKPFGEGLEVVIINATSLRGKKLTIKASGKNLELKAYHFTLNSEREDFDPLGTGKAVFTVKGDNVSGTMAVRSDEDFVAVVVRGEGRADLSFEVGGTGVSASEVTTRWPYLAVLGLGLLLVLAVFLEKRLG</sequence>
<organism evidence="2 3">
    <name type="scientific">Thermococcus eurythermalis</name>
    <dbReference type="NCBI Taxonomy" id="1505907"/>
    <lineage>
        <taxon>Archaea</taxon>
        <taxon>Methanobacteriati</taxon>
        <taxon>Methanobacteriota</taxon>
        <taxon>Thermococci</taxon>
        <taxon>Thermococcales</taxon>
        <taxon>Thermococcaceae</taxon>
        <taxon>Thermococcus</taxon>
    </lineage>
</organism>
<dbReference type="EMBL" id="CP008887">
    <property type="protein sequence ID" value="AIU70861.1"/>
    <property type="molecule type" value="Genomic_DNA"/>
</dbReference>
<dbReference type="STRING" id="1505907.TEU_11240"/>
<proteinExistence type="predicted"/>
<evidence type="ECO:0000313" key="3">
    <source>
        <dbReference type="Proteomes" id="UP000029980"/>
    </source>
</evidence>
<gene>
    <name evidence="2" type="ORF">TEU_11240</name>
</gene>
<keyword evidence="1" id="KW-1133">Transmembrane helix</keyword>
<dbReference type="KEGG" id="teu:TEU_11240"/>
<dbReference type="AlphaFoldDB" id="A0A097QWN7"/>
<keyword evidence="1" id="KW-0812">Transmembrane</keyword>
<keyword evidence="1" id="KW-0472">Membrane</keyword>
<accession>A0A097QWN7</accession>
<feature type="transmembrane region" description="Helical" evidence="1">
    <location>
        <begin position="689"/>
        <end position="707"/>
    </location>
</feature>
<protein>
    <submittedName>
        <fullName evidence="2">Uncharacterized protein</fullName>
    </submittedName>
</protein>
<dbReference type="HOGENOM" id="CLU_384808_0_0_2"/>
<evidence type="ECO:0000313" key="2">
    <source>
        <dbReference type="EMBL" id="AIU70861.1"/>
    </source>
</evidence>
<evidence type="ECO:0000256" key="1">
    <source>
        <dbReference type="SAM" id="Phobius"/>
    </source>
</evidence>
<reference evidence="2 3" key="1">
    <citation type="journal article" date="2015" name="Int. J. Syst. Evol. Microbiol.">
        <title>Thermococcus eurythermalis sp. nov., a conditional piezophilic hyperthermophilic archaeon with a wide temperature range isolated from an oil-immersed chimney in the Guaymas Basin.</title>
        <authorList>
            <person name="Zhao W."/>
            <person name="Zeng X."/>
            <person name="Xiao X."/>
        </authorList>
    </citation>
    <scope>NUCLEOTIDE SEQUENCE [LARGE SCALE GENOMIC DNA]</scope>
    <source>
        <strain evidence="2 3">A501</strain>
    </source>
</reference>
<keyword evidence="3" id="KW-1185">Reference proteome</keyword>